<dbReference type="AlphaFoldDB" id="A0A1H8YJT0"/>
<dbReference type="InterPro" id="IPR029045">
    <property type="entry name" value="ClpP/crotonase-like_dom_sf"/>
</dbReference>
<dbReference type="Pfam" id="PF01039">
    <property type="entry name" value="Carboxyl_trans"/>
    <property type="match status" value="1"/>
</dbReference>
<dbReference type="EMBL" id="FOEF01000020">
    <property type="protein sequence ID" value="SEP52420.1"/>
    <property type="molecule type" value="Genomic_DNA"/>
</dbReference>
<sequence>MTRADEYAPEHPLSMRLLRERHAALRTRTTTGNEDTNGRQRALGKRTARERLELLLDDGSFLEIDRYRRHQAAGPKLDDQRPHTDGVVVGSGLLDGRQVFVYAQDFTIFGGSLGAAHAAKIHKVMDLALATGSPIIGLNDSGGARIQEGVMSLDGYGGIFRRHVEASGVIPQISVVLGPCAGGAAYSPALADFTFIVRDTSKMYLTGPDVVEAVSGERVSHEELGGADVHGGVSGVATFVYDDEVTCLEEVRQLVSLLPSNNLESPPAKAARGAVGDVRPRLAEIVPVAPNQPYDMRLVVAELVDDGEFLELHEGWAANVVCALARIDGQVTGLVGNQPIVLAGVLDVPAAQKAARFVRFCDAFGIPLVTLVDVPGFLPGTEQERAGIIRHGAKLLYAYCEATVPRVQVIVRKAYGGAYIVMDSRSIGTDLSLAWPTNEIAVMGAEGAVNVLFRKELAAAADPAGLRAELIADYVARFVHPYYAAERGLVDDVIDPVHTRAVVARSLSMLREKRKQRPRRKHGNMPQ</sequence>
<dbReference type="InterPro" id="IPR051047">
    <property type="entry name" value="AccD/PCCB"/>
</dbReference>
<dbReference type="PROSITE" id="PS50989">
    <property type="entry name" value="COA_CT_CTER"/>
    <property type="match status" value="1"/>
</dbReference>
<dbReference type="InterPro" id="IPR011763">
    <property type="entry name" value="COA_CT_C"/>
</dbReference>
<feature type="domain" description="CoA carboxyltransferase N-terminal" evidence="1">
    <location>
        <begin position="14"/>
        <end position="270"/>
    </location>
</feature>
<dbReference type="SUPFAM" id="SSF52096">
    <property type="entry name" value="ClpP/crotonase"/>
    <property type="match status" value="2"/>
</dbReference>
<evidence type="ECO:0000313" key="3">
    <source>
        <dbReference type="EMBL" id="SEP52420.1"/>
    </source>
</evidence>
<dbReference type="Gene3D" id="3.90.226.10">
    <property type="entry name" value="2-enoyl-CoA Hydratase, Chain A, domain 1"/>
    <property type="match status" value="2"/>
</dbReference>
<reference evidence="3 4" key="1">
    <citation type="submission" date="2016-10" db="EMBL/GenBank/DDBJ databases">
        <authorList>
            <person name="de Groot N.N."/>
        </authorList>
    </citation>
    <scope>NUCLEOTIDE SEQUENCE [LARGE SCALE GENOMIC DNA]</scope>
    <source>
        <strain evidence="3 4">DSM 44993</strain>
    </source>
</reference>
<dbReference type="InterPro" id="IPR034733">
    <property type="entry name" value="AcCoA_carboxyl_beta"/>
</dbReference>
<dbReference type="PROSITE" id="PS50980">
    <property type="entry name" value="COA_CT_NTER"/>
    <property type="match status" value="1"/>
</dbReference>
<dbReference type="GO" id="GO:0016740">
    <property type="term" value="F:transferase activity"/>
    <property type="evidence" value="ECO:0007669"/>
    <property type="project" value="UniProtKB-KW"/>
</dbReference>
<dbReference type="GO" id="GO:0009317">
    <property type="term" value="C:acetyl-CoA carboxylase complex"/>
    <property type="evidence" value="ECO:0007669"/>
    <property type="project" value="TreeGrafter"/>
</dbReference>
<keyword evidence="3" id="KW-0808">Transferase</keyword>
<feature type="domain" description="CoA carboxyltransferase C-terminal" evidence="2">
    <location>
        <begin position="274"/>
        <end position="509"/>
    </location>
</feature>
<gene>
    <name evidence="3" type="ORF">SAMN04489732_12083</name>
</gene>
<name>A0A1H8YJT0_9PSEU</name>
<accession>A0A1H8YJT0</accession>
<dbReference type="RefSeq" id="WP_245787655.1">
    <property type="nucleotide sequence ID" value="NZ_FOEF01000020.1"/>
</dbReference>
<dbReference type="STRING" id="394193.SAMN04489732_12083"/>
<organism evidence="3 4">
    <name type="scientific">Amycolatopsis saalfeldensis</name>
    <dbReference type="NCBI Taxonomy" id="394193"/>
    <lineage>
        <taxon>Bacteria</taxon>
        <taxon>Bacillati</taxon>
        <taxon>Actinomycetota</taxon>
        <taxon>Actinomycetes</taxon>
        <taxon>Pseudonocardiales</taxon>
        <taxon>Pseudonocardiaceae</taxon>
        <taxon>Amycolatopsis</taxon>
    </lineage>
</organism>
<dbReference type="InterPro" id="IPR011762">
    <property type="entry name" value="COA_CT_N"/>
</dbReference>
<dbReference type="GO" id="GO:0004658">
    <property type="term" value="F:propionyl-CoA carboxylase activity"/>
    <property type="evidence" value="ECO:0007669"/>
    <property type="project" value="TreeGrafter"/>
</dbReference>
<evidence type="ECO:0000313" key="4">
    <source>
        <dbReference type="Proteomes" id="UP000198582"/>
    </source>
</evidence>
<dbReference type="PANTHER" id="PTHR43842">
    <property type="entry name" value="PROPIONYL-COA CARBOXYLASE BETA CHAIN"/>
    <property type="match status" value="1"/>
</dbReference>
<protein>
    <submittedName>
        <fullName evidence="3">Acetyl-CoA carboxylase, carboxyltransferase component</fullName>
    </submittedName>
</protein>
<evidence type="ECO:0000259" key="1">
    <source>
        <dbReference type="PROSITE" id="PS50980"/>
    </source>
</evidence>
<evidence type="ECO:0000259" key="2">
    <source>
        <dbReference type="PROSITE" id="PS50989"/>
    </source>
</evidence>
<keyword evidence="4" id="KW-1185">Reference proteome</keyword>
<dbReference type="PANTHER" id="PTHR43842:SF2">
    <property type="entry name" value="PROPIONYL-COA CARBOXYLASE BETA CHAIN, MITOCHONDRIAL"/>
    <property type="match status" value="1"/>
</dbReference>
<proteinExistence type="predicted"/>
<dbReference type="Proteomes" id="UP000198582">
    <property type="component" value="Unassembled WGS sequence"/>
</dbReference>